<evidence type="ECO:0000313" key="2">
    <source>
        <dbReference type="Proteomes" id="UP000007819"/>
    </source>
</evidence>
<sequence length="104" mass="11774">MEPIVKVFVQCITMKCVRGLLMCTQFYGCTCPPGLTGLFCDEDCIPGKYGADCKQTCSSNCRNNKCDQYTGICYQGCSEGYLPPYCLQSKIQNFLENKNYKYHN</sequence>
<organism evidence="1 2">
    <name type="scientific">Acyrthosiphon pisum</name>
    <name type="common">Pea aphid</name>
    <dbReference type="NCBI Taxonomy" id="7029"/>
    <lineage>
        <taxon>Eukaryota</taxon>
        <taxon>Metazoa</taxon>
        <taxon>Ecdysozoa</taxon>
        <taxon>Arthropoda</taxon>
        <taxon>Hexapoda</taxon>
        <taxon>Insecta</taxon>
        <taxon>Pterygota</taxon>
        <taxon>Neoptera</taxon>
        <taxon>Paraneoptera</taxon>
        <taxon>Hemiptera</taxon>
        <taxon>Sternorrhyncha</taxon>
        <taxon>Aphidomorpha</taxon>
        <taxon>Aphidoidea</taxon>
        <taxon>Aphididae</taxon>
        <taxon>Macrosiphini</taxon>
        <taxon>Acyrthosiphon</taxon>
    </lineage>
</organism>
<dbReference type="Proteomes" id="UP000007819">
    <property type="component" value="Chromosome A2"/>
</dbReference>
<dbReference type="Gene3D" id="2.170.300.10">
    <property type="entry name" value="Tie2 ligand-binding domain superfamily"/>
    <property type="match status" value="1"/>
</dbReference>
<dbReference type="RefSeq" id="XP_029346301.1">
    <property type="nucleotide sequence ID" value="XM_029490441.1"/>
</dbReference>
<proteinExistence type="predicted"/>
<dbReference type="GeneID" id="115034247"/>
<dbReference type="KEGG" id="api:115034247"/>
<keyword evidence="2" id="KW-1185">Reference proteome</keyword>
<reference evidence="2" key="1">
    <citation type="submission" date="2010-06" db="EMBL/GenBank/DDBJ databases">
        <authorList>
            <person name="Jiang H."/>
            <person name="Abraham K."/>
            <person name="Ali S."/>
            <person name="Alsbrooks S.L."/>
            <person name="Anim B.N."/>
            <person name="Anosike U.S."/>
            <person name="Attaway T."/>
            <person name="Bandaranaike D.P."/>
            <person name="Battles P.K."/>
            <person name="Bell S.N."/>
            <person name="Bell A.V."/>
            <person name="Beltran B."/>
            <person name="Bickham C."/>
            <person name="Bustamante Y."/>
            <person name="Caleb T."/>
            <person name="Canada A."/>
            <person name="Cardenas V."/>
            <person name="Carter K."/>
            <person name="Chacko J."/>
            <person name="Chandrabose M.N."/>
            <person name="Chavez D."/>
            <person name="Chavez A."/>
            <person name="Chen L."/>
            <person name="Chu H.-S."/>
            <person name="Claassen K.J."/>
            <person name="Cockrell R."/>
            <person name="Collins M."/>
            <person name="Cooper J.A."/>
            <person name="Cree A."/>
            <person name="Curry S.M."/>
            <person name="Da Y."/>
            <person name="Dao M.D."/>
            <person name="Das B."/>
            <person name="Davila M.-L."/>
            <person name="Davy-Carroll L."/>
            <person name="Denson S."/>
            <person name="Dinh H."/>
            <person name="Ebong V.E."/>
            <person name="Edwards J.R."/>
            <person name="Egan A."/>
            <person name="El-Daye J."/>
            <person name="Escobedo L."/>
            <person name="Fernandez S."/>
            <person name="Fernando P.R."/>
            <person name="Flagg N."/>
            <person name="Forbes L.D."/>
            <person name="Fowler R.G."/>
            <person name="Fu Q."/>
            <person name="Gabisi R.A."/>
            <person name="Ganer J."/>
            <person name="Garbino Pronczuk A."/>
            <person name="Garcia R.M."/>
            <person name="Garner T."/>
            <person name="Garrett T.E."/>
            <person name="Gonzalez D.A."/>
            <person name="Hamid H."/>
            <person name="Hawkins E.S."/>
            <person name="Hirani K."/>
            <person name="Hogues M.E."/>
            <person name="Hollins B."/>
            <person name="Hsiao C.-H."/>
            <person name="Jabil R."/>
            <person name="James M.L."/>
            <person name="Jhangiani S.N."/>
            <person name="Johnson B."/>
            <person name="Johnson Q."/>
            <person name="Joshi V."/>
            <person name="Kalu J.B."/>
            <person name="Kam C."/>
            <person name="Kashfia A."/>
            <person name="Keebler J."/>
            <person name="Kisamo H."/>
            <person name="Kovar C.L."/>
            <person name="Lago L.A."/>
            <person name="Lai C.-Y."/>
            <person name="Laidlaw J."/>
            <person name="Lara F."/>
            <person name="Le T.-K."/>
            <person name="Lee S.L."/>
            <person name="Legall F.H."/>
            <person name="Lemon S.J."/>
            <person name="Lewis L.R."/>
            <person name="Li B."/>
            <person name="Liu Y."/>
            <person name="Liu Y.-S."/>
            <person name="Lopez J."/>
            <person name="Lozado R.J."/>
            <person name="Lu J."/>
            <person name="Madu R.C."/>
            <person name="Maheshwari M."/>
            <person name="Maheshwari R."/>
            <person name="Malloy K."/>
            <person name="Martinez E."/>
            <person name="Mathew T."/>
            <person name="Mercado I.C."/>
            <person name="Mercado C."/>
            <person name="Meyer B."/>
            <person name="Montgomery K."/>
            <person name="Morgan M.B."/>
            <person name="Munidasa M."/>
            <person name="Nazareth L.V."/>
            <person name="Nelson J."/>
            <person name="Ng B.M."/>
            <person name="Nguyen N.B."/>
            <person name="Nguyen P.Q."/>
            <person name="Nguyen T."/>
            <person name="Obregon M."/>
            <person name="Okwuonu G.O."/>
            <person name="Onwere C.G."/>
            <person name="Orozco G."/>
            <person name="Parra A."/>
            <person name="Patel S."/>
            <person name="Patil S."/>
            <person name="Perez A."/>
            <person name="Perez Y."/>
            <person name="Pham C."/>
            <person name="Primus E.L."/>
            <person name="Pu L.-L."/>
            <person name="Puazo M."/>
            <person name="Qin X."/>
            <person name="Quiroz J.B."/>
            <person name="Reese J."/>
            <person name="Richards S."/>
            <person name="Rives C.M."/>
            <person name="Robberts R."/>
            <person name="Ruiz S.J."/>
            <person name="Ruiz M.J."/>
            <person name="Santibanez J."/>
            <person name="Schneider B.W."/>
            <person name="Sisson I."/>
            <person name="Smith M."/>
            <person name="Sodergren E."/>
            <person name="Song X.-Z."/>
            <person name="Song B.B."/>
            <person name="Summersgill H."/>
            <person name="Thelus R."/>
            <person name="Thornton R.D."/>
            <person name="Trejos Z.Y."/>
            <person name="Usmani K."/>
            <person name="Vattathil S."/>
            <person name="Villasana D."/>
            <person name="Walker D.L."/>
            <person name="Wang S."/>
            <person name="Wang K."/>
            <person name="White C.S."/>
            <person name="Williams A.C."/>
            <person name="Williamson J."/>
            <person name="Wilson K."/>
            <person name="Woghiren I.O."/>
            <person name="Woodworth J.R."/>
            <person name="Worley K.C."/>
            <person name="Wright R.A."/>
            <person name="Wu W."/>
            <person name="Young L."/>
            <person name="Zhang L."/>
            <person name="Zhang J."/>
            <person name="Zhu Y."/>
            <person name="Muzny D.M."/>
            <person name="Weinstock G."/>
            <person name="Gibbs R.A."/>
        </authorList>
    </citation>
    <scope>NUCLEOTIDE SEQUENCE [LARGE SCALE GENOMIC DNA]</scope>
    <source>
        <strain evidence="2">LSR1</strain>
    </source>
</reference>
<dbReference type="AlphaFoldDB" id="A0A8R2NTJ5"/>
<accession>A0A8R2NTJ5</accession>
<reference evidence="1" key="2">
    <citation type="submission" date="2022-06" db="UniProtKB">
        <authorList>
            <consortium name="EnsemblMetazoa"/>
        </authorList>
    </citation>
    <scope>IDENTIFICATION</scope>
</reference>
<evidence type="ECO:0000313" key="1">
    <source>
        <dbReference type="EnsemblMetazoa" id="XP_029346301.1"/>
    </source>
</evidence>
<protein>
    <submittedName>
        <fullName evidence="1">Uncharacterized protein</fullName>
    </submittedName>
</protein>
<dbReference type="EnsemblMetazoa" id="XM_029490441.1">
    <property type="protein sequence ID" value="XP_029346301.1"/>
    <property type="gene ID" value="LOC115034247"/>
</dbReference>
<dbReference type="OrthoDB" id="6516201at2759"/>
<name>A0A8R2NTJ5_ACYPI</name>